<dbReference type="InterPro" id="IPR000700">
    <property type="entry name" value="PAS-assoc_C"/>
</dbReference>
<dbReference type="FunFam" id="3.30.70.270:FF:000001">
    <property type="entry name" value="Diguanylate cyclase domain protein"/>
    <property type="match status" value="1"/>
</dbReference>
<dbReference type="Pfam" id="PF00990">
    <property type="entry name" value="GGDEF"/>
    <property type="match status" value="1"/>
</dbReference>
<sequence>MYNKDDISKLSDQFIQDILTKFIGIEFIKTHPIPHAITINRKFIFLNQAALSLFDATDASQLIRKDITTFIHPLDHGRILGRLEILSENTPRNPPTEQRLYALSGKVKRIISTSSLYQIENCDLVMATGIEITEAIGYEISETEKNFQRLFENMHDVFYRTDRNQIITLIGPTIHDVAGYQPEDVIGMPADYFYLNPEMRKGLVEILEKEGSVKNFHTQLKHKNGSIVDVEISSKAIYSPEGKFLGIEGVFRDISEQMTIKRQLEHLAQTDELTGTLNRRSFIEAGTQLVKQLKRKHEDNYLLIFDLDKFKPINDTYGHLNGDKVLVNVVAVIKETLRETDIFGRLGGDEFAIIARNCSAEECLMMLDRILDSVQKSTITMSDETEISISLSIGLTHLKNADTPLSLAMARADQQLYLAKSRGGACYVVENNNQIQLIS</sequence>
<feature type="domain" description="PAS" evidence="1">
    <location>
        <begin position="143"/>
        <end position="209"/>
    </location>
</feature>
<dbReference type="InterPro" id="IPR001610">
    <property type="entry name" value="PAC"/>
</dbReference>
<dbReference type="GeneID" id="60696858"/>
<dbReference type="CDD" id="cd01949">
    <property type="entry name" value="GGDEF"/>
    <property type="match status" value="1"/>
</dbReference>
<feature type="domain" description="PAC" evidence="2">
    <location>
        <begin position="214"/>
        <end position="266"/>
    </location>
</feature>
<dbReference type="InterPro" id="IPR000014">
    <property type="entry name" value="PAS"/>
</dbReference>
<evidence type="ECO:0008006" key="6">
    <source>
        <dbReference type="Google" id="ProtNLM"/>
    </source>
</evidence>
<dbReference type="InterPro" id="IPR013767">
    <property type="entry name" value="PAS_fold"/>
</dbReference>
<evidence type="ECO:0000259" key="1">
    <source>
        <dbReference type="PROSITE" id="PS50112"/>
    </source>
</evidence>
<accession>A0A5P9XRS2</accession>
<dbReference type="PROSITE" id="PS50112">
    <property type="entry name" value="PAS"/>
    <property type="match status" value="1"/>
</dbReference>
<dbReference type="Pfam" id="PF13426">
    <property type="entry name" value="PAS_9"/>
    <property type="match status" value="1"/>
</dbReference>
<dbReference type="SMART" id="SM00267">
    <property type="entry name" value="GGDEF"/>
    <property type="match status" value="1"/>
</dbReference>
<dbReference type="InterPro" id="IPR029787">
    <property type="entry name" value="Nucleotide_cyclase"/>
</dbReference>
<dbReference type="PANTHER" id="PTHR46663:SF4">
    <property type="entry name" value="DIGUANYLATE CYCLASE DGCT-RELATED"/>
    <property type="match status" value="1"/>
</dbReference>
<reference evidence="4 5" key="1">
    <citation type="submission" date="2019-10" db="EMBL/GenBank/DDBJ databases">
        <authorList>
            <person name="Wang R."/>
        </authorList>
    </citation>
    <scope>NUCLEOTIDE SEQUENCE [LARGE SCALE GENOMIC DNA]</scope>
    <source>
        <strain evidence="4 5">ATCC 19377</strain>
    </source>
</reference>
<dbReference type="Pfam" id="PF00989">
    <property type="entry name" value="PAS"/>
    <property type="match status" value="1"/>
</dbReference>
<dbReference type="NCBIfam" id="TIGR00254">
    <property type="entry name" value="GGDEF"/>
    <property type="match status" value="1"/>
</dbReference>
<dbReference type="NCBIfam" id="TIGR00229">
    <property type="entry name" value="sensory_box"/>
    <property type="match status" value="1"/>
</dbReference>
<dbReference type="Proteomes" id="UP000363590">
    <property type="component" value="Chromosome"/>
</dbReference>
<dbReference type="SMART" id="SM00086">
    <property type="entry name" value="PAC"/>
    <property type="match status" value="2"/>
</dbReference>
<dbReference type="SMART" id="SM00091">
    <property type="entry name" value="PAS"/>
    <property type="match status" value="2"/>
</dbReference>
<dbReference type="CDD" id="cd00130">
    <property type="entry name" value="PAS"/>
    <property type="match status" value="1"/>
</dbReference>
<dbReference type="KEGG" id="atx:GCD22_02600"/>
<proteinExistence type="predicted"/>
<dbReference type="PROSITE" id="PS50887">
    <property type="entry name" value="GGDEF"/>
    <property type="match status" value="1"/>
</dbReference>
<organism evidence="4 5">
    <name type="scientific">Acidithiobacillus thiooxidans ATCC 19377</name>
    <dbReference type="NCBI Taxonomy" id="637390"/>
    <lineage>
        <taxon>Bacteria</taxon>
        <taxon>Pseudomonadati</taxon>
        <taxon>Pseudomonadota</taxon>
        <taxon>Acidithiobacillia</taxon>
        <taxon>Acidithiobacillales</taxon>
        <taxon>Acidithiobacillaceae</taxon>
        <taxon>Acidithiobacillus</taxon>
    </lineage>
</organism>
<dbReference type="InterPro" id="IPR052163">
    <property type="entry name" value="DGC-Regulatory_Protein"/>
</dbReference>
<dbReference type="GO" id="GO:0006355">
    <property type="term" value="P:regulation of DNA-templated transcription"/>
    <property type="evidence" value="ECO:0007669"/>
    <property type="project" value="InterPro"/>
</dbReference>
<dbReference type="EMBL" id="CP045571">
    <property type="protein sequence ID" value="QFX96777.1"/>
    <property type="molecule type" value="Genomic_DNA"/>
</dbReference>
<dbReference type="InterPro" id="IPR043128">
    <property type="entry name" value="Rev_trsase/Diguanyl_cyclase"/>
</dbReference>
<protein>
    <recommendedName>
        <fullName evidence="6">Diguanylate cyclase</fullName>
    </recommendedName>
</protein>
<gene>
    <name evidence="4" type="ORF">GCD22_02600</name>
</gene>
<dbReference type="SUPFAM" id="SSF55785">
    <property type="entry name" value="PYP-like sensor domain (PAS domain)"/>
    <property type="match status" value="2"/>
</dbReference>
<dbReference type="Gene3D" id="3.30.70.270">
    <property type="match status" value="1"/>
</dbReference>
<evidence type="ECO:0000259" key="2">
    <source>
        <dbReference type="PROSITE" id="PS50113"/>
    </source>
</evidence>
<dbReference type="InterPro" id="IPR035965">
    <property type="entry name" value="PAS-like_dom_sf"/>
</dbReference>
<dbReference type="InterPro" id="IPR000160">
    <property type="entry name" value="GGDEF_dom"/>
</dbReference>
<dbReference type="AlphaFoldDB" id="A0A5P9XRS2"/>
<dbReference type="PANTHER" id="PTHR46663">
    <property type="entry name" value="DIGUANYLATE CYCLASE DGCT-RELATED"/>
    <property type="match status" value="1"/>
</dbReference>
<dbReference type="RefSeq" id="WP_081577267.1">
    <property type="nucleotide sequence ID" value="NZ_CP045571.1"/>
</dbReference>
<name>A0A5P9XRS2_ACITH</name>
<feature type="domain" description="GGDEF" evidence="3">
    <location>
        <begin position="298"/>
        <end position="432"/>
    </location>
</feature>
<dbReference type="GO" id="GO:0003824">
    <property type="term" value="F:catalytic activity"/>
    <property type="evidence" value="ECO:0007669"/>
    <property type="project" value="UniProtKB-ARBA"/>
</dbReference>
<dbReference type="Gene3D" id="3.30.450.20">
    <property type="entry name" value="PAS domain"/>
    <property type="match status" value="1"/>
</dbReference>
<dbReference type="PROSITE" id="PS50113">
    <property type="entry name" value="PAC"/>
    <property type="match status" value="1"/>
</dbReference>
<evidence type="ECO:0000313" key="4">
    <source>
        <dbReference type="EMBL" id="QFX96777.1"/>
    </source>
</evidence>
<dbReference type="SUPFAM" id="SSF55073">
    <property type="entry name" value="Nucleotide cyclase"/>
    <property type="match status" value="1"/>
</dbReference>
<evidence type="ECO:0000313" key="5">
    <source>
        <dbReference type="Proteomes" id="UP000363590"/>
    </source>
</evidence>
<evidence type="ECO:0000259" key="3">
    <source>
        <dbReference type="PROSITE" id="PS50887"/>
    </source>
</evidence>